<sequence>MECAAEHHSCGAQADSAQQSKHTAGLEVPPAPSLLVPPTMPDSLCADSCTLVIYFSPPHLAGRLLPITQSADGQTPGQRASSPV</sequence>
<organism evidence="2 3">
    <name type="scientific">Champsocephalus esox</name>
    <name type="common">pike icefish</name>
    <dbReference type="NCBI Taxonomy" id="159716"/>
    <lineage>
        <taxon>Eukaryota</taxon>
        <taxon>Metazoa</taxon>
        <taxon>Chordata</taxon>
        <taxon>Craniata</taxon>
        <taxon>Vertebrata</taxon>
        <taxon>Euteleostomi</taxon>
        <taxon>Actinopterygii</taxon>
        <taxon>Neopterygii</taxon>
        <taxon>Teleostei</taxon>
        <taxon>Neoteleostei</taxon>
        <taxon>Acanthomorphata</taxon>
        <taxon>Eupercaria</taxon>
        <taxon>Perciformes</taxon>
        <taxon>Notothenioidei</taxon>
        <taxon>Channichthyidae</taxon>
        <taxon>Champsocephalus</taxon>
    </lineage>
</organism>
<reference evidence="2 3" key="1">
    <citation type="journal article" date="2023" name="Mol. Biol. Evol.">
        <title>Genomics of Secondarily Temperate Adaptation in the Only Non-Antarctic Icefish.</title>
        <authorList>
            <person name="Rivera-Colon A.G."/>
            <person name="Rayamajhi N."/>
            <person name="Minhas B.F."/>
            <person name="Madrigal G."/>
            <person name="Bilyk K.T."/>
            <person name="Yoon V."/>
            <person name="Hune M."/>
            <person name="Gregory S."/>
            <person name="Cheng C.H.C."/>
            <person name="Catchen J.M."/>
        </authorList>
    </citation>
    <scope>NUCLEOTIDE SEQUENCE [LARGE SCALE GENOMIC DNA]</scope>
    <source>
        <strain evidence="2">JC2023a</strain>
    </source>
</reference>
<dbReference type="AlphaFoldDB" id="A0AAN8BKK6"/>
<accession>A0AAN8BKK6</accession>
<feature type="region of interest" description="Disordered" evidence="1">
    <location>
        <begin position="1"/>
        <end position="33"/>
    </location>
</feature>
<comment type="caution">
    <text evidence="2">The sequence shown here is derived from an EMBL/GenBank/DDBJ whole genome shotgun (WGS) entry which is preliminary data.</text>
</comment>
<proteinExistence type="predicted"/>
<protein>
    <submittedName>
        <fullName evidence="2">Uncharacterized protein</fullName>
    </submittedName>
</protein>
<name>A0AAN8BKK6_9TELE</name>
<evidence type="ECO:0000256" key="1">
    <source>
        <dbReference type="SAM" id="MobiDB-lite"/>
    </source>
</evidence>
<keyword evidence="3" id="KW-1185">Reference proteome</keyword>
<evidence type="ECO:0000313" key="2">
    <source>
        <dbReference type="EMBL" id="KAK5886110.1"/>
    </source>
</evidence>
<evidence type="ECO:0000313" key="3">
    <source>
        <dbReference type="Proteomes" id="UP001335648"/>
    </source>
</evidence>
<dbReference type="EMBL" id="JAULUE010002059">
    <property type="protein sequence ID" value="KAK5886110.1"/>
    <property type="molecule type" value="Genomic_DNA"/>
</dbReference>
<gene>
    <name evidence="2" type="ORF">CesoFtcFv8_017183</name>
</gene>
<dbReference type="Proteomes" id="UP001335648">
    <property type="component" value="Unassembled WGS sequence"/>
</dbReference>